<dbReference type="EMBL" id="CP117268">
    <property type="protein sequence ID" value="WFS25816.1"/>
    <property type="molecule type" value="Genomic_DNA"/>
</dbReference>
<reference evidence="1 2" key="1">
    <citation type="journal article" date="2019" name="Phytopathology">
        <title>A Novel Group of Rhizobium tumorigenes-Like Agrobacteria Associated with Crown Gall Disease of Rhododendron and Blueberry.</title>
        <authorList>
            <person name="Kuzmanovic N."/>
            <person name="Behrens P."/>
            <person name="Idczak E."/>
            <person name="Wagner S."/>
            <person name="Gotz M."/>
            <person name="Sproer C."/>
            <person name="Bunk B."/>
            <person name="Overmann J."/>
            <person name="Smalla K."/>
        </authorList>
    </citation>
    <scope>NUCLEOTIDE SEQUENCE [LARGE SCALE GENOMIC DNA]</scope>
    <source>
        <strain evidence="2">rho-6.2</strain>
    </source>
</reference>
<evidence type="ECO:0000313" key="1">
    <source>
        <dbReference type="EMBL" id="WFS25816.1"/>
    </source>
</evidence>
<organism evidence="1 2">
    <name type="scientific">Rhizobium rhododendri</name>
    <dbReference type="NCBI Taxonomy" id="2506430"/>
    <lineage>
        <taxon>Bacteria</taxon>
        <taxon>Pseudomonadati</taxon>
        <taxon>Pseudomonadota</taxon>
        <taxon>Alphaproteobacteria</taxon>
        <taxon>Hyphomicrobiales</taxon>
        <taxon>Rhizobiaceae</taxon>
        <taxon>Rhizobium/Agrobacterium group</taxon>
        <taxon>Rhizobium</taxon>
    </lineage>
</organism>
<sequence length="114" mass="12480">MPDFEEKFVPKHFFQARLTLSAAGNKIGTYSAIGIVSYILGSADVSAIGCHDDIDLFEECLVRDLVAAYGRDAIAALRAVIEDATFEQNELPTAPGILSSFFAQGWQPHFQREA</sequence>
<reference evidence="1 2" key="2">
    <citation type="journal article" date="2023" name="MicrobiologyOpen">
        <title>Genomics of the tumorigenes clade of the family Rhizobiaceae and description of Rhizobium rhododendri sp. nov.</title>
        <authorList>
            <person name="Kuzmanovic N."/>
            <person name="diCenzo G.C."/>
            <person name="Bunk B."/>
            <person name="Sproeer C."/>
            <person name="Fruehling A."/>
            <person name="Neumann-Schaal M."/>
            <person name="Overmann J."/>
            <person name="Smalla K."/>
        </authorList>
    </citation>
    <scope>NUCLEOTIDE SEQUENCE [LARGE SCALE GENOMIC DNA]</scope>
    <source>
        <strain evidence="2">rho-6.2</strain>
        <plasmid evidence="1 2">unnamed1</plasmid>
    </source>
</reference>
<gene>
    <name evidence="1" type="ORF">PR018_19905</name>
</gene>
<protein>
    <submittedName>
        <fullName evidence="1">Uncharacterized protein</fullName>
    </submittedName>
</protein>
<dbReference type="RefSeq" id="WP_142831609.1">
    <property type="nucleotide sequence ID" value="NZ_CP117268.1"/>
</dbReference>
<keyword evidence="1" id="KW-0614">Plasmid</keyword>
<dbReference type="Proteomes" id="UP000318939">
    <property type="component" value="Plasmid unnamed1"/>
</dbReference>
<keyword evidence="2" id="KW-1185">Reference proteome</keyword>
<geneLocation type="plasmid" evidence="1 2">
    <name>unnamed1</name>
</geneLocation>
<accession>A0ABY8IQ11</accession>
<evidence type="ECO:0000313" key="2">
    <source>
        <dbReference type="Proteomes" id="UP000318939"/>
    </source>
</evidence>
<name>A0ABY8IQ11_9HYPH</name>
<proteinExistence type="predicted"/>